<keyword evidence="10" id="KW-1185">Reference proteome</keyword>
<dbReference type="GO" id="GO:0005783">
    <property type="term" value="C:endoplasmic reticulum"/>
    <property type="evidence" value="ECO:0007669"/>
    <property type="project" value="TreeGrafter"/>
</dbReference>
<dbReference type="PANTHER" id="PTHR12560">
    <property type="entry name" value="LONGEVITY ASSURANCE FACTOR 1 LAG1"/>
    <property type="match status" value="1"/>
</dbReference>
<dbReference type="GO" id="GO:0016020">
    <property type="term" value="C:membrane"/>
    <property type="evidence" value="ECO:0007669"/>
    <property type="project" value="UniProtKB-SubCell"/>
</dbReference>
<feature type="transmembrane region" description="Helical" evidence="7">
    <location>
        <begin position="213"/>
        <end position="232"/>
    </location>
</feature>
<evidence type="ECO:0000256" key="3">
    <source>
        <dbReference type="ARBA" id="ARBA00022989"/>
    </source>
</evidence>
<comment type="subcellular location">
    <subcellularLocation>
        <location evidence="1">Membrane</location>
        <topology evidence="1">Multi-pass membrane protein</topology>
    </subcellularLocation>
</comment>
<sequence length="322" mass="36637">MGKATPATGLAATVCTALYAAQCVWAWVMLDDQHVGQYRATHVLPLAMIGVMLLLKGSKLVGKRLAHACGANKTNARKFGDQMWQLVIHVSMTAAELYVLMGETWYSDPPSSFAHHTRGISPPLKPEVHWLYTTQLSIWIITCFSHHFLEARHKDYVLMYVHHLVTIALILLSWSFGFQQMGTAVLYVHDASDITIDLLKMCNYLKLEGPSKLFALEIVFVLNLVSWAWWRVYQLPFRIVRACVMNGFVVYYDDLCRHRPLFVTCSCYAFVWLLFALCLMHVWWLYLLLRIAYKLIAAPGKGHDAGRDEYEGDSDDGSGKEN</sequence>
<gene>
    <name evidence="9" type="ORF">KFE25_006678</name>
</gene>
<evidence type="ECO:0000259" key="8">
    <source>
        <dbReference type="PROSITE" id="PS50922"/>
    </source>
</evidence>
<comment type="caution">
    <text evidence="9">The sequence shown here is derived from an EMBL/GenBank/DDBJ whole genome shotgun (WGS) entry which is preliminary data.</text>
</comment>
<feature type="region of interest" description="Disordered" evidence="6">
    <location>
        <begin position="302"/>
        <end position="322"/>
    </location>
</feature>
<evidence type="ECO:0000256" key="5">
    <source>
        <dbReference type="PROSITE-ProRule" id="PRU00205"/>
    </source>
</evidence>
<evidence type="ECO:0000256" key="4">
    <source>
        <dbReference type="ARBA" id="ARBA00023136"/>
    </source>
</evidence>
<dbReference type="GO" id="GO:0046513">
    <property type="term" value="P:ceramide biosynthetic process"/>
    <property type="evidence" value="ECO:0007669"/>
    <property type="project" value="InterPro"/>
</dbReference>
<dbReference type="Pfam" id="PF03798">
    <property type="entry name" value="TRAM_LAG1_CLN8"/>
    <property type="match status" value="1"/>
</dbReference>
<dbReference type="PROSITE" id="PS50922">
    <property type="entry name" value="TLC"/>
    <property type="match status" value="1"/>
</dbReference>
<evidence type="ECO:0000256" key="2">
    <source>
        <dbReference type="ARBA" id="ARBA00022692"/>
    </source>
</evidence>
<feature type="transmembrane region" description="Helical" evidence="7">
    <location>
        <begin position="36"/>
        <end position="55"/>
    </location>
</feature>
<protein>
    <recommendedName>
        <fullName evidence="8">TLC domain-containing protein</fullName>
    </recommendedName>
</protein>
<feature type="transmembrane region" description="Helical" evidence="7">
    <location>
        <begin position="261"/>
        <end position="286"/>
    </location>
</feature>
<evidence type="ECO:0000256" key="6">
    <source>
        <dbReference type="SAM" id="MobiDB-lite"/>
    </source>
</evidence>
<dbReference type="Proteomes" id="UP000751190">
    <property type="component" value="Unassembled WGS sequence"/>
</dbReference>
<accession>A0A8J5XRC8</accession>
<dbReference type="PANTHER" id="PTHR12560:SF67">
    <property type="entry name" value="TLC DOMAIN-CONTAINING PROTEIN"/>
    <property type="match status" value="1"/>
</dbReference>
<name>A0A8J5XRC8_DIALT</name>
<evidence type="ECO:0000256" key="1">
    <source>
        <dbReference type="ARBA" id="ARBA00004141"/>
    </source>
</evidence>
<evidence type="ECO:0000313" key="9">
    <source>
        <dbReference type="EMBL" id="KAG8467626.1"/>
    </source>
</evidence>
<evidence type="ECO:0000256" key="7">
    <source>
        <dbReference type="SAM" id="Phobius"/>
    </source>
</evidence>
<dbReference type="AlphaFoldDB" id="A0A8J5XRC8"/>
<feature type="transmembrane region" description="Helical" evidence="7">
    <location>
        <begin position="83"/>
        <end position="101"/>
    </location>
</feature>
<dbReference type="OrthoDB" id="537032at2759"/>
<feature type="transmembrane region" description="Helical" evidence="7">
    <location>
        <begin position="130"/>
        <end position="149"/>
    </location>
</feature>
<proteinExistence type="predicted"/>
<dbReference type="GO" id="GO:0050291">
    <property type="term" value="F:sphingosine N-acyltransferase activity"/>
    <property type="evidence" value="ECO:0007669"/>
    <property type="project" value="InterPro"/>
</dbReference>
<keyword evidence="3 7" id="KW-1133">Transmembrane helix</keyword>
<dbReference type="SMART" id="SM00724">
    <property type="entry name" value="TLC"/>
    <property type="match status" value="1"/>
</dbReference>
<keyword evidence="2 5" id="KW-0812">Transmembrane</keyword>
<dbReference type="InterPro" id="IPR016439">
    <property type="entry name" value="Lag1/Lac1-like"/>
</dbReference>
<dbReference type="InterPro" id="IPR006634">
    <property type="entry name" value="TLC-dom"/>
</dbReference>
<reference evidence="9" key="1">
    <citation type="submission" date="2021-05" db="EMBL/GenBank/DDBJ databases">
        <title>The genome of the haptophyte Pavlova lutheri (Diacronema luteri, Pavlovales) - a model for lipid biosynthesis in eukaryotic algae.</title>
        <authorList>
            <person name="Hulatt C.J."/>
            <person name="Posewitz M.C."/>
        </authorList>
    </citation>
    <scope>NUCLEOTIDE SEQUENCE</scope>
    <source>
        <strain evidence="9">NIVA-4/92</strain>
    </source>
</reference>
<dbReference type="OMA" id="KLYCLLQ"/>
<evidence type="ECO:0000313" key="10">
    <source>
        <dbReference type="Proteomes" id="UP000751190"/>
    </source>
</evidence>
<dbReference type="EMBL" id="JAGTXO010000005">
    <property type="protein sequence ID" value="KAG8467626.1"/>
    <property type="molecule type" value="Genomic_DNA"/>
</dbReference>
<organism evidence="9 10">
    <name type="scientific">Diacronema lutheri</name>
    <name type="common">Unicellular marine alga</name>
    <name type="synonym">Monochrysis lutheri</name>
    <dbReference type="NCBI Taxonomy" id="2081491"/>
    <lineage>
        <taxon>Eukaryota</taxon>
        <taxon>Haptista</taxon>
        <taxon>Haptophyta</taxon>
        <taxon>Pavlovophyceae</taxon>
        <taxon>Pavlovales</taxon>
        <taxon>Pavlovaceae</taxon>
        <taxon>Diacronema</taxon>
    </lineage>
</organism>
<dbReference type="PIRSF" id="PIRSF005225">
    <property type="entry name" value="LAG1_LAC1"/>
    <property type="match status" value="1"/>
</dbReference>
<keyword evidence="4 5" id="KW-0472">Membrane</keyword>
<feature type="transmembrane region" description="Helical" evidence="7">
    <location>
        <begin position="156"/>
        <end position="176"/>
    </location>
</feature>
<feature type="domain" description="TLC" evidence="8">
    <location>
        <begin position="77"/>
        <end position="297"/>
    </location>
</feature>